<reference evidence="1" key="2">
    <citation type="submission" date="2020-05" db="UniProtKB">
        <authorList>
            <consortium name="EnsemblMetazoa"/>
        </authorList>
    </citation>
    <scope>IDENTIFICATION</scope>
    <source>
        <strain evidence="1">IAEA</strain>
    </source>
</reference>
<accession>A0A1A9Z464</accession>
<organism evidence="1 2">
    <name type="scientific">Glossina pallidipes</name>
    <name type="common">Tsetse fly</name>
    <dbReference type="NCBI Taxonomy" id="7398"/>
    <lineage>
        <taxon>Eukaryota</taxon>
        <taxon>Metazoa</taxon>
        <taxon>Ecdysozoa</taxon>
        <taxon>Arthropoda</taxon>
        <taxon>Hexapoda</taxon>
        <taxon>Insecta</taxon>
        <taxon>Pterygota</taxon>
        <taxon>Neoptera</taxon>
        <taxon>Endopterygota</taxon>
        <taxon>Diptera</taxon>
        <taxon>Brachycera</taxon>
        <taxon>Muscomorpha</taxon>
        <taxon>Hippoboscoidea</taxon>
        <taxon>Glossinidae</taxon>
        <taxon>Glossina</taxon>
    </lineage>
</organism>
<protein>
    <submittedName>
        <fullName evidence="1">Uncharacterized protein</fullName>
    </submittedName>
</protein>
<dbReference type="EnsemblMetazoa" id="GPAI003278-RA">
    <property type="protein sequence ID" value="GPAI003278-PA"/>
    <property type="gene ID" value="GPAI003278"/>
</dbReference>
<dbReference type="VEuPathDB" id="VectorBase:GPAI003278"/>
<dbReference type="Proteomes" id="UP000092445">
    <property type="component" value="Unassembled WGS sequence"/>
</dbReference>
<name>A0A1A9Z464_GLOPL</name>
<keyword evidence="2" id="KW-1185">Reference proteome</keyword>
<evidence type="ECO:0000313" key="2">
    <source>
        <dbReference type="Proteomes" id="UP000092445"/>
    </source>
</evidence>
<evidence type="ECO:0000313" key="1">
    <source>
        <dbReference type="EnsemblMetazoa" id="GPAI003278-PA"/>
    </source>
</evidence>
<reference evidence="2" key="1">
    <citation type="submission" date="2014-03" db="EMBL/GenBank/DDBJ databases">
        <authorList>
            <person name="Aksoy S."/>
            <person name="Warren W."/>
            <person name="Wilson R.K."/>
        </authorList>
    </citation>
    <scope>NUCLEOTIDE SEQUENCE [LARGE SCALE GENOMIC DNA]</scope>
    <source>
        <strain evidence="2">IAEA</strain>
    </source>
</reference>
<dbReference type="AlphaFoldDB" id="A0A1A9Z464"/>
<sequence length="137" mass="15760">MPWTARKSYIRVKRKISSLHNPYCLTASGKLLVFHLFIEIFDMPDPSHHRRVVSLTPTRTCVWSFRTASTGIVYISFKQTSGHMCIFQRVDAGDSHIPRVRKKDCGQSYTSGSKAWKLCQQLLDISDLATKEDRQNK</sequence>
<proteinExistence type="predicted"/>